<dbReference type="Pfam" id="PF04940">
    <property type="entry name" value="BLUF"/>
    <property type="match status" value="1"/>
</dbReference>
<dbReference type="Gene3D" id="3.20.20.450">
    <property type="entry name" value="EAL domain"/>
    <property type="match status" value="1"/>
</dbReference>
<dbReference type="PROSITE" id="PS50925">
    <property type="entry name" value="BLUF"/>
    <property type="match status" value="1"/>
</dbReference>
<sequence length="439" mass="48785">MDIRLNVFNMWAKEWNAFYCYRRATLLSTLIYCSHVNDGLSPEALDVMLTEGRERNAARGITGILLFDGIHFVQLLEGPAPRLDALLESIRRDPRHRNVVVLLQDNGPCRRFDGDPCAMVDLRVLSPEQVSSMIHDRLEERASQACSDDRVFKVLMWYALARGTDHIVEGEDALCWRLVADVPAVIHEVTAESGQNYKFALQPIVDPIRRVVTSFEFLMRSQAGGSPEPLLAAIPPGRRHLLDLESKTQAFHLARRLGLNNIHLSVNLLPMSLTDIPGSVERLVDQIVACGLSPSQVMVEVTEQEAISSLKAFSGAIKRLRRAGIGIAIDDFGAGFAGLSLLAEFQPDKLKIDRSLIRDIHRSGPRQAIVRAIVQVSVAMGITPVAEGVERLEEWCWLQAAGVQRFQGYLFARPAVGQVPAMRWPERILSHGVLPEGAL</sequence>
<evidence type="ECO:0000313" key="3">
    <source>
        <dbReference type="EMBL" id="AFC85484.1"/>
    </source>
</evidence>
<dbReference type="PANTHER" id="PTHR33121:SF15">
    <property type="entry name" value="BLUE LIGHT- AND TEMPERATURE-REGULATED ANTIREPRESSOR BLUF"/>
    <property type="match status" value="1"/>
</dbReference>
<dbReference type="Gene3D" id="3.30.70.100">
    <property type="match status" value="1"/>
</dbReference>
<keyword evidence="4" id="KW-1185">Reference proteome</keyword>
<dbReference type="EMBL" id="CP003350">
    <property type="protein sequence ID" value="AFC85484.1"/>
    <property type="molecule type" value="Genomic_DNA"/>
</dbReference>
<dbReference type="Proteomes" id="UP000005234">
    <property type="component" value="Chromosome"/>
</dbReference>
<reference evidence="3" key="1">
    <citation type="submission" date="2012-02" db="EMBL/GenBank/DDBJ databases">
        <title>The complete genome of Frateuria aurantia DSM 6220.</title>
        <authorList>
            <consortium name="US DOE Joint Genome Institute (JGI-PGF)"/>
            <person name="Lucas S."/>
            <person name="Copeland A."/>
            <person name="Lapidus A."/>
            <person name="Glavina del Rio T."/>
            <person name="Dalin E."/>
            <person name="Tice H."/>
            <person name="Bruce D."/>
            <person name="Goodwin L."/>
            <person name="Pitluck S."/>
            <person name="Peters L."/>
            <person name="Ovchinnikova G."/>
            <person name="Teshima H."/>
            <person name="Kyrpides N."/>
            <person name="Mavromatis K."/>
            <person name="Ivanova N."/>
            <person name="Brettin T."/>
            <person name="Detter J.C."/>
            <person name="Han C."/>
            <person name="Larimer F."/>
            <person name="Land M."/>
            <person name="Hauser L."/>
            <person name="Markowitz V."/>
            <person name="Cheng J.-F."/>
            <person name="Hugenholtz P."/>
            <person name="Woyke T."/>
            <person name="Wu D."/>
            <person name="Brambilla E."/>
            <person name="Klenk H.-P."/>
            <person name="Eisen J.A."/>
        </authorList>
    </citation>
    <scope>NUCLEOTIDE SEQUENCE</scope>
    <source>
        <strain evidence="3">DSM 6220</strain>
    </source>
</reference>
<dbReference type="GO" id="GO:0071111">
    <property type="term" value="F:cyclic-guanylate-specific phosphodiesterase activity"/>
    <property type="evidence" value="ECO:0007669"/>
    <property type="project" value="InterPro"/>
</dbReference>
<dbReference type="SMART" id="SM00052">
    <property type="entry name" value="EAL"/>
    <property type="match status" value="1"/>
</dbReference>
<dbReference type="Pfam" id="PF00563">
    <property type="entry name" value="EAL"/>
    <property type="match status" value="1"/>
</dbReference>
<dbReference type="InterPro" id="IPR035919">
    <property type="entry name" value="EAL_sf"/>
</dbReference>
<evidence type="ECO:0000313" key="4">
    <source>
        <dbReference type="Proteomes" id="UP000005234"/>
    </source>
</evidence>
<dbReference type="eggNOG" id="COG2200">
    <property type="taxonomic scope" value="Bacteria"/>
</dbReference>
<dbReference type="HOGENOM" id="CLU_000445_70_33_6"/>
<dbReference type="SUPFAM" id="SSF141868">
    <property type="entry name" value="EAL domain-like"/>
    <property type="match status" value="1"/>
</dbReference>
<dbReference type="AlphaFoldDB" id="H8L2L7"/>
<dbReference type="CDD" id="cd01948">
    <property type="entry name" value="EAL"/>
    <property type="match status" value="1"/>
</dbReference>
<evidence type="ECO:0000259" key="1">
    <source>
        <dbReference type="PROSITE" id="PS50883"/>
    </source>
</evidence>
<proteinExistence type="predicted"/>
<dbReference type="KEGG" id="fau:Fraau_1021"/>
<dbReference type="GO" id="GO:0071949">
    <property type="term" value="F:FAD binding"/>
    <property type="evidence" value="ECO:0007669"/>
    <property type="project" value="InterPro"/>
</dbReference>
<feature type="domain" description="BLUF" evidence="2">
    <location>
        <begin position="27"/>
        <end position="120"/>
    </location>
</feature>
<organism evidence="3 4">
    <name type="scientific">Frateuria aurantia (strain ATCC 33424 / DSM 6220 / KCTC 2777 / LMG 1558 / NBRC 3245 / NCIMB 13370)</name>
    <name type="common">Acetobacter aurantius</name>
    <dbReference type="NCBI Taxonomy" id="767434"/>
    <lineage>
        <taxon>Bacteria</taxon>
        <taxon>Pseudomonadati</taxon>
        <taxon>Pseudomonadota</taxon>
        <taxon>Gammaproteobacteria</taxon>
        <taxon>Lysobacterales</taxon>
        <taxon>Rhodanobacteraceae</taxon>
        <taxon>Frateuria</taxon>
    </lineage>
</organism>
<dbReference type="SMART" id="SM01034">
    <property type="entry name" value="BLUF"/>
    <property type="match status" value="1"/>
</dbReference>
<dbReference type="InterPro" id="IPR007024">
    <property type="entry name" value="BLUF_domain"/>
</dbReference>
<accession>H8L2L7</accession>
<dbReference type="GO" id="GO:0009882">
    <property type="term" value="F:blue light photoreceptor activity"/>
    <property type="evidence" value="ECO:0007669"/>
    <property type="project" value="InterPro"/>
</dbReference>
<feature type="domain" description="EAL" evidence="1">
    <location>
        <begin position="179"/>
        <end position="428"/>
    </location>
</feature>
<protein>
    <submittedName>
        <fullName evidence="3">EAL domain-containing protein</fullName>
    </submittedName>
</protein>
<dbReference type="SUPFAM" id="SSF54975">
    <property type="entry name" value="Acylphosphatase/BLUF domain-like"/>
    <property type="match status" value="1"/>
</dbReference>
<dbReference type="PROSITE" id="PS50883">
    <property type="entry name" value="EAL"/>
    <property type="match status" value="1"/>
</dbReference>
<name>H8L2L7_FRAAD</name>
<evidence type="ECO:0000259" key="2">
    <source>
        <dbReference type="PROSITE" id="PS50925"/>
    </source>
</evidence>
<dbReference type="InterPro" id="IPR036046">
    <property type="entry name" value="Acylphosphatase-like_dom_sf"/>
</dbReference>
<dbReference type="PANTHER" id="PTHR33121">
    <property type="entry name" value="CYCLIC DI-GMP PHOSPHODIESTERASE PDEF"/>
    <property type="match status" value="1"/>
</dbReference>
<dbReference type="STRING" id="767434.Fraau_1021"/>
<gene>
    <name evidence="3" type="ordered locus">Fraau_1021</name>
</gene>
<dbReference type="InterPro" id="IPR001633">
    <property type="entry name" value="EAL_dom"/>
</dbReference>
<dbReference type="InterPro" id="IPR050706">
    <property type="entry name" value="Cyclic-di-GMP_PDE-like"/>
</dbReference>